<reference evidence="1 2" key="1">
    <citation type="submission" date="2018-12" db="EMBL/GenBank/DDBJ databases">
        <title>Draft genome sequence of Embleya hyalina NBRC 13850T.</title>
        <authorList>
            <person name="Komaki H."/>
            <person name="Hosoyama A."/>
            <person name="Kimura A."/>
            <person name="Ichikawa N."/>
            <person name="Tamura T."/>
        </authorList>
    </citation>
    <scope>NUCLEOTIDE SEQUENCE [LARGE SCALE GENOMIC DNA]</scope>
    <source>
        <strain evidence="1 2">NBRC 13850</strain>
    </source>
</reference>
<evidence type="ECO:0000313" key="2">
    <source>
        <dbReference type="Proteomes" id="UP000286931"/>
    </source>
</evidence>
<evidence type="ECO:0000313" key="1">
    <source>
        <dbReference type="EMBL" id="GCD92626.1"/>
    </source>
</evidence>
<dbReference type="EMBL" id="BIFH01000013">
    <property type="protein sequence ID" value="GCD92626.1"/>
    <property type="molecule type" value="Genomic_DNA"/>
</dbReference>
<name>A0A401YDG8_9ACTN</name>
<protein>
    <submittedName>
        <fullName evidence="1">Uncharacterized protein</fullName>
    </submittedName>
</protein>
<organism evidence="1 2">
    <name type="scientific">Embleya hyalina</name>
    <dbReference type="NCBI Taxonomy" id="516124"/>
    <lineage>
        <taxon>Bacteria</taxon>
        <taxon>Bacillati</taxon>
        <taxon>Actinomycetota</taxon>
        <taxon>Actinomycetes</taxon>
        <taxon>Kitasatosporales</taxon>
        <taxon>Streptomycetaceae</taxon>
        <taxon>Embleya</taxon>
    </lineage>
</organism>
<keyword evidence="2" id="KW-1185">Reference proteome</keyword>
<dbReference type="OrthoDB" id="4176651at2"/>
<comment type="caution">
    <text evidence="1">The sequence shown here is derived from an EMBL/GenBank/DDBJ whole genome shotgun (WGS) entry which is preliminary data.</text>
</comment>
<dbReference type="Proteomes" id="UP000286931">
    <property type="component" value="Unassembled WGS sequence"/>
</dbReference>
<accession>A0A401YDG8</accession>
<proteinExistence type="predicted"/>
<dbReference type="RefSeq" id="WP_126634975.1">
    <property type="nucleotide sequence ID" value="NZ_BIFH01000013.1"/>
</dbReference>
<sequence>MAEIARSLRAGDGERAMTLAAALDATVEAGTDQRAVPAAREVHAYVALMTDRPGLAVELYADAAPAWVGRPEETARMARNAHYSWLRVAEPRSAYDLGEVVLRAYATLPDDPGREAVRDRMRALRSRLSDG</sequence>
<gene>
    <name evidence="1" type="ORF">EHYA_00265</name>
</gene>
<dbReference type="AlphaFoldDB" id="A0A401YDG8"/>